<dbReference type="PROSITE" id="PS50109">
    <property type="entry name" value="HIS_KIN"/>
    <property type="match status" value="1"/>
</dbReference>
<gene>
    <name evidence="9" type="ORF">SAMN06269173_106277</name>
</gene>
<dbReference type="EMBL" id="FZNS01000006">
    <property type="protein sequence ID" value="SNR77379.1"/>
    <property type="molecule type" value="Genomic_DNA"/>
</dbReference>
<accession>A0A238Z3A3</accession>
<proteinExistence type="predicted"/>
<comment type="catalytic activity">
    <reaction evidence="1">
        <text>ATP + protein L-histidine = ADP + protein N-phospho-L-histidine.</text>
        <dbReference type="EC" id="2.7.13.3"/>
    </reaction>
</comment>
<dbReference type="Gene3D" id="3.30.565.10">
    <property type="entry name" value="Histidine kinase-like ATPase, C-terminal domain"/>
    <property type="match status" value="1"/>
</dbReference>
<dbReference type="Pfam" id="PF00512">
    <property type="entry name" value="HisKA"/>
    <property type="match status" value="1"/>
</dbReference>
<keyword evidence="3" id="KW-0597">Phosphoprotein</keyword>
<reference evidence="10" key="1">
    <citation type="submission" date="2017-06" db="EMBL/GenBank/DDBJ databases">
        <authorList>
            <person name="Varghese N."/>
            <person name="Submissions S."/>
        </authorList>
    </citation>
    <scope>NUCLEOTIDE SEQUENCE [LARGE SCALE GENOMIC DNA]</scope>
    <source>
        <strain evidence="10">DSM 28041</strain>
    </source>
</reference>
<evidence type="ECO:0000313" key="10">
    <source>
        <dbReference type="Proteomes" id="UP000198310"/>
    </source>
</evidence>
<evidence type="ECO:0000256" key="7">
    <source>
        <dbReference type="SAM" id="Coils"/>
    </source>
</evidence>
<keyword evidence="4" id="KW-0808">Transferase</keyword>
<dbReference type="SMART" id="SM00388">
    <property type="entry name" value="HisKA"/>
    <property type="match status" value="1"/>
</dbReference>
<dbReference type="SUPFAM" id="SSF55874">
    <property type="entry name" value="ATPase domain of HSP90 chaperone/DNA topoisomerase II/histidine kinase"/>
    <property type="match status" value="1"/>
</dbReference>
<organism evidence="9 10">
    <name type="scientific">Hymenobacter mucosus</name>
    <dbReference type="NCBI Taxonomy" id="1411120"/>
    <lineage>
        <taxon>Bacteria</taxon>
        <taxon>Pseudomonadati</taxon>
        <taxon>Bacteroidota</taxon>
        <taxon>Cytophagia</taxon>
        <taxon>Cytophagales</taxon>
        <taxon>Hymenobacteraceae</taxon>
        <taxon>Hymenobacter</taxon>
    </lineage>
</organism>
<evidence type="ECO:0000256" key="2">
    <source>
        <dbReference type="ARBA" id="ARBA00012438"/>
    </source>
</evidence>
<dbReference type="SMART" id="SM00028">
    <property type="entry name" value="TPR"/>
    <property type="match status" value="5"/>
</dbReference>
<dbReference type="PANTHER" id="PTHR43711:SF1">
    <property type="entry name" value="HISTIDINE KINASE 1"/>
    <property type="match status" value="1"/>
</dbReference>
<feature type="domain" description="Histidine kinase" evidence="8">
    <location>
        <begin position="414"/>
        <end position="632"/>
    </location>
</feature>
<dbReference type="Pfam" id="PF02518">
    <property type="entry name" value="HATPase_c"/>
    <property type="match status" value="1"/>
</dbReference>
<dbReference type="InterPro" id="IPR019734">
    <property type="entry name" value="TPR_rpt"/>
</dbReference>
<dbReference type="Pfam" id="PF13424">
    <property type="entry name" value="TPR_12"/>
    <property type="match status" value="1"/>
</dbReference>
<dbReference type="InterPro" id="IPR050736">
    <property type="entry name" value="Sensor_HK_Regulatory"/>
</dbReference>
<dbReference type="PRINTS" id="PR00344">
    <property type="entry name" value="BCTRLSENSOR"/>
</dbReference>
<sequence>MIRRILFFWLLLVVTPSFGQVVEDPEVAVLRQRLASQPDDTTRVRLLSTLCYQLHDYAPAQAIGYGEQAMKLARRLNDQPGLLRSLLYLGSCYANLSDGPQALKLQQQALRLAQRLNDTDGVVRSHTSMGGVYHERNDTAAAMLNYRRALKLVYHPDVSVRTQLMLFGNLGNLYFYLQHREEGLLYTRRALQLARRTGDRAGESLYLADLGSYYMQLLQLDTSEGLLRQALMLVEPAKKYRVEASHLELLAMVLLLKNELGEAEELTRRALLLARQINYKERVLDAYSLLAEINASRRDFEDAYQWQNMFRDLNDSLNSRSRQETLTALQTRYETAEKENQIRLLTERGILAQHRNRELWGAVGLLLLGLGGMGLLYGQLRRSRAALAANNAALQEATNELRQLAASKDRLYAIVAHDLRGPVTSFSGVTELIDFYIQRGDEQGLRRLPDLVRQSAQNLNRLLDNLLNWAVSQTGELAFRPERLLLLELLEEAVALYATSAEAKQVTLAVTCPPDLTVWADPHMTRTILRNFLSNALHFTPREGRIHLQGQVLPTGDVQISVQDTGDGIPAEQVASLLTANSPQAASLGPRSGTGLGLLLCRVFAQRQGGVLDIVSLPGKGTTVSVSLPAASV</sequence>
<dbReference type="SUPFAM" id="SSF48452">
    <property type="entry name" value="TPR-like"/>
    <property type="match status" value="2"/>
</dbReference>
<dbReference type="InterPro" id="IPR036097">
    <property type="entry name" value="HisK_dim/P_sf"/>
</dbReference>
<dbReference type="PANTHER" id="PTHR43711">
    <property type="entry name" value="TWO-COMPONENT HISTIDINE KINASE"/>
    <property type="match status" value="1"/>
</dbReference>
<dbReference type="Proteomes" id="UP000198310">
    <property type="component" value="Unassembled WGS sequence"/>
</dbReference>
<dbReference type="InterPro" id="IPR004358">
    <property type="entry name" value="Sig_transdc_His_kin-like_C"/>
</dbReference>
<evidence type="ECO:0000256" key="3">
    <source>
        <dbReference type="ARBA" id="ARBA00022553"/>
    </source>
</evidence>
<evidence type="ECO:0000256" key="5">
    <source>
        <dbReference type="ARBA" id="ARBA00022777"/>
    </source>
</evidence>
<dbReference type="AlphaFoldDB" id="A0A238Z3A3"/>
<dbReference type="InterPro" id="IPR003661">
    <property type="entry name" value="HisK_dim/P_dom"/>
</dbReference>
<evidence type="ECO:0000256" key="6">
    <source>
        <dbReference type="ARBA" id="ARBA00023012"/>
    </source>
</evidence>
<dbReference type="InterPro" id="IPR011990">
    <property type="entry name" value="TPR-like_helical_dom_sf"/>
</dbReference>
<feature type="coiled-coil region" evidence="7">
    <location>
        <begin position="380"/>
        <end position="414"/>
    </location>
</feature>
<dbReference type="GO" id="GO:0000155">
    <property type="term" value="F:phosphorelay sensor kinase activity"/>
    <property type="evidence" value="ECO:0007669"/>
    <property type="project" value="InterPro"/>
</dbReference>
<dbReference type="InterPro" id="IPR005467">
    <property type="entry name" value="His_kinase_dom"/>
</dbReference>
<evidence type="ECO:0000313" key="9">
    <source>
        <dbReference type="EMBL" id="SNR77379.1"/>
    </source>
</evidence>
<keyword evidence="7" id="KW-0175">Coiled coil</keyword>
<dbReference type="InterPro" id="IPR003594">
    <property type="entry name" value="HATPase_dom"/>
</dbReference>
<dbReference type="SUPFAM" id="SSF47384">
    <property type="entry name" value="Homodimeric domain of signal transducing histidine kinase"/>
    <property type="match status" value="1"/>
</dbReference>
<keyword evidence="5 9" id="KW-0418">Kinase</keyword>
<dbReference type="RefSeq" id="WP_052695045.1">
    <property type="nucleotide sequence ID" value="NZ_FZNS01000006.1"/>
</dbReference>
<name>A0A238Z3A3_9BACT</name>
<protein>
    <recommendedName>
        <fullName evidence="2">histidine kinase</fullName>
        <ecNumber evidence="2">2.7.13.3</ecNumber>
    </recommendedName>
</protein>
<dbReference type="SMART" id="SM00387">
    <property type="entry name" value="HATPase_c"/>
    <property type="match status" value="1"/>
</dbReference>
<dbReference type="Gene3D" id="1.25.40.10">
    <property type="entry name" value="Tetratricopeptide repeat domain"/>
    <property type="match status" value="2"/>
</dbReference>
<dbReference type="Gene3D" id="1.10.287.130">
    <property type="match status" value="1"/>
</dbReference>
<dbReference type="EC" id="2.7.13.3" evidence="2"/>
<evidence type="ECO:0000256" key="1">
    <source>
        <dbReference type="ARBA" id="ARBA00000085"/>
    </source>
</evidence>
<evidence type="ECO:0000256" key="4">
    <source>
        <dbReference type="ARBA" id="ARBA00022679"/>
    </source>
</evidence>
<evidence type="ECO:0000259" key="8">
    <source>
        <dbReference type="PROSITE" id="PS50109"/>
    </source>
</evidence>
<keyword evidence="6" id="KW-0902">Two-component regulatory system</keyword>
<dbReference type="InterPro" id="IPR036890">
    <property type="entry name" value="HATPase_C_sf"/>
</dbReference>
<keyword evidence="10" id="KW-1185">Reference proteome</keyword>